<feature type="compositionally biased region" description="Basic and acidic residues" evidence="1">
    <location>
        <begin position="37"/>
        <end position="47"/>
    </location>
</feature>
<sequence length="84" mass="9402">MCPPPPFPLLQGLLSCKRASQYGQVITKEHLDARGPLDITRPFRRDSPGPARSPNAAYAASVKQLKRLVFDYCARHETSMYSIL</sequence>
<dbReference type="EMBL" id="CABFNP030001171">
    <property type="protein sequence ID" value="CAI6091506.1"/>
    <property type="molecule type" value="Genomic_DNA"/>
</dbReference>
<keyword evidence="3" id="KW-1185">Reference proteome</keyword>
<name>A0AA35M891_9HYPO</name>
<accession>A0AA35M891</accession>
<proteinExistence type="predicted"/>
<evidence type="ECO:0000313" key="3">
    <source>
        <dbReference type="Proteomes" id="UP001160390"/>
    </source>
</evidence>
<feature type="region of interest" description="Disordered" evidence="1">
    <location>
        <begin position="37"/>
        <end position="56"/>
    </location>
</feature>
<organism evidence="2 3">
    <name type="scientific">Clonostachys chloroleuca</name>
    <dbReference type="NCBI Taxonomy" id="1926264"/>
    <lineage>
        <taxon>Eukaryota</taxon>
        <taxon>Fungi</taxon>
        <taxon>Dikarya</taxon>
        <taxon>Ascomycota</taxon>
        <taxon>Pezizomycotina</taxon>
        <taxon>Sordariomycetes</taxon>
        <taxon>Hypocreomycetidae</taxon>
        <taxon>Hypocreales</taxon>
        <taxon>Bionectriaceae</taxon>
        <taxon>Clonostachys</taxon>
    </lineage>
</organism>
<gene>
    <name evidence="2" type="ORF">CCHLO57077_00018975</name>
</gene>
<dbReference type="Proteomes" id="UP001160390">
    <property type="component" value="Unassembled WGS sequence"/>
</dbReference>
<evidence type="ECO:0000256" key="1">
    <source>
        <dbReference type="SAM" id="MobiDB-lite"/>
    </source>
</evidence>
<comment type="caution">
    <text evidence="2">The sequence shown here is derived from an EMBL/GenBank/DDBJ whole genome shotgun (WGS) entry which is preliminary data.</text>
</comment>
<reference evidence="2" key="1">
    <citation type="submission" date="2023-01" db="EMBL/GenBank/DDBJ databases">
        <authorList>
            <person name="Piombo E."/>
        </authorList>
    </citation>
    <scope>NUCLEOTIDE SEQUENCE</scope>
</reference>
<protein>
    <submittedName>
        <fullName evidence="2">Uncharacterized protein</fullName>
    </submittedName>
</protein>
<evidence type="ECO:0000313" key="2">
    <source>
        <dbReference type="EMBL" id="CAI6091506.1"/>
    </source>
</evidence>
<dbReference type="AlphaFoldDB" id="A0AA35M891"/>